<name>A0ABR7CJW3_9BACT</name>
<evidence type="ECO:0000259" key="2">
    <source>
        <dbReference type="Pfam" id="PF13201"/>
    </source>
</evidence>
<gene>
    <name evidence="3" type="ORF">H8S08_02765</name>
</gene>
<feature type="signal peptide" evidence="1">
    <location>
        <begin position="1"/>
        <end position="20"/>
    </location>
</feature>
<comment type="caution">
    <text evidence="3">The sequence shown here is derived from an EMBL/GenBank/DDBJ whole genome shotgun (WGS) entry which is preliminary data.</text>
</comment>
<reference evidence="3 4" key="1">
    <citation type="submission" date="2020-08" db="EMBL/GenBank/DDBJ databases">
        <title>Genome public.</title>
        <authorList>
            <person name="Liu C."/>
            <person name="Sun Q."/>
        </authorList>
    </citation>
    <scope>NUCLEOTIDE SEQUENCE [LARGE SCALE GENOMIC DNA]</scope>
    <source>
        <strain evidence="3 4">New-7</strain>
    </source>
</reference>
<proteinExistence type="predicted"/>
<dbReference type="Gene3D" id="2.60.40.2340">
    <property type="match status" value="1"/>
</dbReference>
<accession>A0ABR7CJW3</accession>
<dbReference type="InterPro" id="IPR025112">
    <property type="entry name" value="PCMD"/>
</dbReference>
<feature type="domain" description="Putative carbohydrate metabolism" evidence="2">
    <location>
        <begin position="121"/>
        <end position="361"/>
    </location>
</feature>
<dbReference type="EMBL" id="JACOOK010000001">
    <property type="protein sequence ID" value="MBC5615941.1"/>
    <property type="molecule type" value="Genomic_DNA"/>
</dbReference>
<organism evidence="3 4">
    <name type="scientific">Alistipes hominis</name>
    <dbReference type="NCBI Taxonomy" id="2763015"/>
    <lineage>
        <taxon>Bacteria</taxon>
        <taxon>Pseudomonadati</taxon>
        <taxon>Bacteroidota</taxon>
        <taxon>Bacteroidia</taxon>
        <taxon>Bacteroidales</taxon>
        <taxon>Rikenellaceae</taxon>
        <taxon>Alistipes</taxon>
    </lineage>
</organism>
<evidence type="ECO:0000313" key="3">
    <source>
        <dbReference type="EMBL" id="MBC5615941.1"/>
    </source>
</evidence>
<dbReference type="InterPro" id="IPR038653">
    <property type="entry name" value="Put_CMD_sf"/>
</dbReference>
<evidence type="ECO:0000256" key="1">
    <source>
        <dbReference type="SAM" id="SignalP"/>
    </source>
</evidence>
<keyword evidence="1" id="KW-0732">Signal</keyword>
<feature type="chain" id="PRO_5047287799" evidence="1">
    <location>
        <begin position="21"/>
        <end position="368"/>
    </location>
</feature>
<evidence type="ECO:0000313" key="4">
    <source>
        <dbReference type="Proteomes" id="UP000636891"/>
    </source>
</evidence>
<dbReference type="PROSITE" id="PS51257">
    <property type="entry name" value="PROKAR_LIPOPROTEIN"/>
    <property type="match status" value="1"/>
</dbReference>
<keyword evidence="4" id="KW-1185">Reference proteome</keyword>
<dbReference type="Proteomes" id="UP000636891">
    <property type="component" value="Unassembled WGS sequence"/>
</dbReference>
<protein>
    <submittedName>
        <fullName evidence="3">PCMD domain-containing protein</fullName>
    </submittedName>
</protein>
<sequence length="368" mass="40053">MKIRLLLTLLGAAALTVSCIKDEPLNAEADIIECTVPGDIVKTDPKIADNTVMILIVPGSTDVTRMAPEFKLTPGAVIEPASGTVRDFTTPKLYKVTSQDGRWNKSYLVSVIETDLPTLFSFEDWKEIGKYEQPYEIIAGGVAQEIWSSGNAGYALTGGASVPSKFPTCSTPIAHGGRLAAKLETKSTGTFGSALNMPIAAGNLFIGTFDGMLATKNPMEATRFGLPFGKKPLRLKGYYSYVSAGNVTDKYNNLVIPEQRDSCQIYAVLYETDDNVECLFGDNVLTSPNIVAKAVVPDPVESPLGTYLPFDVEFTYLKRFDEEKMKNYKYNLTVVFSSSRYGAYFKGAVGSTLLVDDVEVICEEKPAN</sequence>
<dbReference type="Pfam" id="PF13201">
    <property type="entry name" value="PCMD"/>
    <property type="match status" value="1"/>
</dbReference>
<dbReference type="Gene3D" id="2.60.120.890">
    <property type="entry name" value="BT2081, beta-jelly-roll domain"/>
    <property type="match status" value="1"/>
</dbReference>
<dbReference type="RefSeq" id="WP_101571328.1">
    <property type="nucleotide sequence ID" value="NZ_JACOOK010000001.1"/>
</dbReference>